<dbReference type="GO" id="GO:0046872">
    <property type="term" value="F:metal ion binding"/>
    <property type="evidence" value="ECO:0007669"/>
    <property type="project" value="UniProtKB-KW"/>
</dbReference>
<dbReference type="Proteomes" id="UP000264840">
    <property type="component" value="Unplaced"/>
</dbReference>
<dbReference type="GO" id="GO:0042744">
    <property type="term" value="P:hydrogen peroxide catabolic process"/>
    <property type="evidence" value="ECO:0007669"/>
    <property type="project" value="TreeGrafter"/>
</dbReference>
<name>A0A3Q2XE85_HAPBU</name>
<evidence type="ECO:0000259" key="8">
    <source>
        <dbReference type="PROSITE" id="PS01033"/>
    </source>
</evidence>
<dbReference type="GeneTree" id="ENSGT00940000157809"/>
<sequence>MVEIKQNCKALHRSSLTNALSNRGYKSLKAVLLLLFNTHSVKKYYKSSHCPPPPSCISLGGAKWLLYKLHVGTCRPKQDRRNSQQSKMVAWTDFERATIKDIFSKIDYEVVGPAAISRCLIVYPWTQRYFAGFGNLYNAAAITSNPKVANNIKATFTELSTLHSEKLQVDPDNFMLLGDCLAIVVAAQLGKDFTPEVHAAFQKFLAVVVSSLRRQYY</sequence>
<dbReference type="AlphaFoldDB" id="A0A3Q2XE85"/>
<evidence type="ECO:0000256" key="3">
    <source>
        <dbReference type="ARBA" id="ARBA00022617"/>
    </source>
</evidence>
<dbReference type="PRINTS" id="PR00814">
    <property type="entry name" value="BETAHAEM"/>
</dbReference>
<dbReference type="GO" id="GO:0019825">
    <property type="term" value="F:oxygen binding"/>
    <property type="evidence" value="ECO:0007669"/>
    <property type="project" value="InterPro"/>
</dbReference>
<dbReference type="PANTHER" id="PTHR11442:SF7">
    <property type="entry name" value="HEMOGLOBIN SUBUNIT EPSILON"/>
    <property type="match status" value="1"/>
</dbReference>
<dbReference type="InterPro" id="IPR009050">
    <property type="entry name" value="Globin-like_sf"/>
</dbReference>
<evidence type="ECO:0000256" key="5">
    <source>
        <dbReference type="ARBA" id="ARBA00022723"/>
    </source>
</evidence>
<dbReference type="InterPro" id="IPR012292">
    <property type="entry name" value="Globin/Proto"/>
</dbReference>
<dbReference type="GO" id="GO:0005344">
    <property type="term" value="F:oxygen carrier activity"/>
    <property type="evidence" value="ECO:0007669"/>
    <property type="project" value="UniProtKB-KW"/>
</dbReference>
<evidence type="ECO:0000256" key="2">
    <source>
        <dbReference type="ARBA" id="ARBA00022448"/>
    </source>
</evidence>
<keyword evidence="3 7" id="KW-0349">Heme</keyword>
<organism evidence="9 10">
    <name type="scientific">Haplochromis burtoni</name>
    <name type="common">Burton's mouthbrooder</name>
    <name type="synonym">Chromis burtoni</name>
    <dbReference type="NCBI Taxonomy" id="8153"/>
    <lineage>
        <taxon>Eukaryota</taxon>
        <taxon>Metazoa</taxon>
        <taxon>Chordata</taxon>
        <taxon>Craniata</taxon>
        <taxon>Vertebrata</taxon>
        <taxon>Euteleostomi</taxon>
        <taxon>Actinopterygii</taxon>
        <taxon>Neopterygii</taxon>
        <taxon>Teleostei</taxon>
        <taxon>Neoteleostei</taxon>
        <taxon>Acanthomorphata</taxon>
        <taxon>Ovalentaria</taxon>
        <taxon>Cichlomorphae</taxon>
        <taxon>Cichliformes</taxon>
        <taxon>Cichlidae</taxon>
        <taxon>African cichlids</taxon>
        <taxon>Pseudocrenilabrinae</taxon>
        <taxon>Haplochromini</taxon>
        <taxon>Haplochromis</taxon>
    </lineage>
</organism>
<dbReference type="Gene3D" id="1.10.490.10">
    <property type="entry name" value="Globins"/>
    <property type="match status" value="1"/>
</dbReference>
<protein>
    <recommendedName>
        <fullName evidence="8">Globin domain-containing protein</fullName>
    </recommendedName>
</protein>
<reference evidence="9" key="1">
    <citation type="submission" date="2025-08" db="UniProtKB">
        <authorList>
            <consortium name="Ensembl"/>
        </authorList>
    </citation>
    <scope>IDENTIFICATION</scope>
</reference>
<dbReference type="GO" id="GO:0031720">
    <property type="term" value="F:haptoglobin binding"/>
    <property type="evidence" value="ECO:0007669"/>
    <property type="project" value="TreeGrafter"/>
</dbReference>
<comment type="similarity">
    <text evidence="1 7">Belongs to the globin family.</text>
</comment>
<dbReference type="SUPFAM" id="SSF46458">
    <property type="entry name" value="Globin-like"/>
    <property type="match status" value="1"/>
</dbReference>
<dbReference type="PANTHER" id="PTHR11442">
    <property type="entry name" value="HEMOGLOBIN FAMILY MEMBER"/>
    <property type="match status" value="1"/>
</dbReference>
<keyword evidence="6" id="KW-0408">Iron</keyword>
<dbReference type="CDD" id="cd08925">
    <property type="entry name" value="Hb-beta-like"/>
    <property type="match status" value="1"/>
</dbReference>
<evidence type="ECO:0000256" key="4">
    <source>
        <dbReference type="ARBA" id="ARBA00022621"/>
    </source>
</evidence>
<dbReference type="GO" id="GO:0072562">
    <property type="term" value="C:blood microparticle"/>
    <property type="evidence" value="ECO:0007669"/>
    <property type="project" value="TreeGrafter"/>
</dbReference>
<dbReference type="Pfam" id="PF00042">
    <property type="entry name" value="Globin"/>
    <property type="match status" value="1"/>
</dbReference>
<evidence type="ECO:0000256" key="7">
    <source>
        <dbReference type="RuleBase" id="RU000356"/>
    </source>
</evidence>
<dbReference type="GO" id="GO:0005833">
    <property type="term" value="C:hemoglobin complex"/>
    <property type="evidence" value="ECO:0007669"/>
    <property type="project" value="InterPro"/>
</dbReference>
<dbReference type="InterPro" id="IPR002337">
    <property type="entry name" value="Hemoglobin_b"/>
</dbReference>
<feature type="domain" description="Globin" evidence="8">
    <location>
        <begin position="90"/>
        <end position="217"/>
    </location>
</feature>
<dbReference type="GO" id="GO:0004601">
    <property type="term" value="F:peroxidase activity"/>
    <property type="evidence" value="ECO:0007669"/>
    <property type="project" value="TreeGrafter"/>
</dbReference>
<evidence type="ECO:0000313" key="10">
    <source>
        <dbReference type="Proteomes" id="UP000264840"/>
    </source>
</evidence>
<dbReference type="OMA" id="FVFATEM"/>
<keyword evidence="4 7" id="KW-0561">Oxygen transport</keyword>
<dbReference type="GO" id="GO:0031838">
    <property type="term" value="C:haptoglobin-hemoglobin complex"/>
    <property type="evidence" value="ECO:0007669"/>
    <property type="project" value="TreeGrafter"/>
</dbReference>
<proteinExistence type="inferred from homology"/>
<reference evidence="9" key="2">
    <citation type="submission" date="2025-09" db="UniProtKB">
        <authorList>
            <consortium name="Ensembl"/>
        </authorList>
    </citation>
    <scope>IDENTIFICATION</scope>
</reference>
<keyword evidence="5" id="KW-0479">Metal-binding</keyword>
<dbReference type="GO" id="GO:0043177">
    <property type="term" value="F:organic acid binding"/>
    <property type="evidence" value="ECO:0007669"/>
    <property type="project" value="TreeGrafter"/>
</dbReference>
<dbReference type="InterPro" id="IPR000971">
    <property type="entry name" value="Globin"/>
</dbReference>
<dbReference type="InterPro" id="IPR050056">
    <property type="entry name" value="Hemoglobin_oxygen_transport"/>
</dbReference>
<evidence type="ECO:0000313" key="9">
    <source>
        <dbReference type="Ensembl" id="ENSHBUP00000033720.1"/>
    </source>
</evidence>
<dbReference type="GO" id="GO:0020037">
    <property type="term" value="F:heme binding"/>
    <property type="evidence" value="ECO:0007669"/>
    <property type="project" value="InterPro"/>
</dbReference>
<dbReference type="Ensembl" id="ENSHBUT00000027831.1">
    <property type="protein sequence ID" value="ENSHBUP00000033720.1"/>
    <property type="gene ID" value="ENSHBUG00000020803.1"/>
</dbReference>
<keyword evidence="10" id="KW-1185">Reference proteome</keyword>
<evidence type="ECO:0000256" key="6">
    <source>
        <dbReference type="ARBA" id="ARBA00023004"/>
    </source>
</evidence>
<keyword evidence="2 7" id="KW-0813">Transport</keyword>
<evidence type="ECO:0000256" key="1">
    <source>
        <dbReference type="ARBA" id="ARBA00008705"/>
    </source>
</evidence>
<dbReference type="PROSITE" id="PS01033">
    <property type="entry name" value="GLOBIN"/>
    <property type="match status" value="1"/>
</dbReference>
<dbReference type="STRING" id="8153.ENSHBUP00000033720"/>
<accession>A0A3Q2XE85</accession>